<evidence type="ECO:0000256" key="12">
    <source>
        <dbReference type="ARBA" id="ARBA00029354"/>
    </source>
</evidence>
<keyword evidence="10 13" id="KW-0233">DNA recombination</keyword>
<evidence type="ECO:0000256" key="1">
    <source>
        <dbReference type="ARBA" id="ARBA00009518"/>
    </source>
</evidence>
<comment type="subcellular location">
    <subcellularLocation>
        <location evidence="13">Cytoplasm</location>
    </subcellularLocation>
</comment>
<comment type="similarity">
    <text evidence="1 13">Belongs to the RuvC family.</text>
</comment>
<keyword evidence="7 13" id="KW-0378">Hydrolase</keyword>
<feature type="active site" evidence="13">
    <location>
        <position position="139"/>
    </location>
</feature>
<evidence type="ECO:0000256" key="7">
    <source>
        <dbReference type="ARBA" id="ARBA00022801"/>
    </source>
</evidence>
<sequence>MIVLGVDPGSRVTGFGLVEKRGNRMVCVHAGIIRPEKTVCFQEKLHLLFQSLVAIIQEFRPSEMAIEDIFYAKNVKSALKLGHARGALLIAAAHCGVGIFEYTPLEIKKSVVGYGRGTKEQVQYMMKMILGIRGDLHLDATDALAAAVCHLNTSSFRAAAHHAGGYTR</sequence>
<evidence type="ECO:0000313" key="15">
    <source>
        <dbReference type="EMBL" id="VBB42324.1"/>
    </source>
</evidence>
<evidence type="ECO:0000256" key="4">
    <source>
        <dbReference type="ARBA" id="ARBA00022723"/>
    </source>
</evidence>
<keyword evidence="4 13" id="KW-0479">Metal-binding</keyword>
<gene>
    <name evidence="13 15" type="primary">ruvC</name>
    <name evidence="15" type="ORF">TRIP_B200464</name>
</gene>
<keyword evidence="3 13" id="KW-0540">Nuclease</keyword>
<dbReference type="GO" id="GO:0006310">
    <property type="term" value="P:DNA recombination"/>
    <property type="evidence" value="ECO:0007669"/>
    <property type="project" value="UniProtKB-UniRule"/>
</dbReference>
<keyword evidence="6 13" id="KW-0227">DNA damage</keyword>
<dbReference type="GO" id="GO:0000287">
    <property type="term" value="F:magnesium ion binding"/>
    <property type="evidence" value="ECO:0007669"/>
    <property type="project" value="UniProtKB-UniRule"/>
</dbReference>
<dbReference type="EMBL" id="UPXX01000013">
    <property type="protein sequence ID" value="VBB42324.1"/>
    <property type="molecule type" value="Genomic_DNA"/>
</dbReference>
<feature type="binding site" evidence="13">
    <location>
        <position position="67"/>
    </location>
    <ligand>
        <name>Mg(2+)</name>
        <dbReference type="ChEBI" id="CHEBI:18420"/>
        <label>2</label>
    </ligand>
</feature>
<evidence type="ECO:0000256" key="3">
    <source>
        <dbReference type="ARBA" id="ARBA00022722"/>
    </source>
</evidence>
<dbReference type="PANTHER" id="PTHR30194:SF3">
    <property type="entry name" value="CROSSOVER JUNCTION ENDODEOXYRIBONUCLEASE RUVC"/>
    <property type="match status" value="1"/>
</dbReference>
<dbReference type="PANTHER" id="PTHR30194">
    <property type="entry name" value="CROSSOVER JUNCTION ENDODEOXYRIBONUCLEASE RUVC"/>
    <property type="match status" value="1"/>
</dbReference>
<name>A0A653A2T5_UNCDX</name>
<dbReference type="HAMAP" id="MF_00034">
    <property type="entry name" value="RuvC"/>
    <property type="match status" value="1"/>
</dbReference>
<dbReference type="Gene3D" id="3.30.420.10">
    <property type="entry name" value="Ribonuclease H-like superfamily/Ribonuclease H"/>
    <property type="match status" value="1"/>
</dbReference>
<dbReference type="GO" id="GO:0008821">
    <property type="term" value="F:crossover junction DNA endonuclease activity"/>
    <property type="evidence" value="ECO:0007669"/>
    <property type="project" value="UniProtKB-UniRule"/>
</dbReference>
<keyword evidence="5 13" id="KW-0255">Endonuclease</keyword>
<dbReference type="AlphaFoldDB" id="A0A653A2T5"/>
<dbReference type="FunFam" id="3.30.420.10:FF:000002">
    <property type="entry name" value="Crossover junction endodeoxyribonuclease RuvC"/>
    <property type="match status" value="1"/>
</dbReference>
<dbReference type="NCBIfam" id="TIGR00228">
    <property type="entry name" value="ruvC"/>
    <property type="match status" value="1"/>
</dbReference>
<dbReference type="GO" id="GO:0003677">
    <property type="term" value="F:DNA binding"/>
    <property type="evidence" value="ECO:0007669"/>
    <property type="project" value="UniProtKB-KW"/>
</dbReference>
<evidence type="ECO:0000256" key="9">
    <source>
        <dbReference type="ARBA" id="ARBA00023125"/>
    </source>
</evidence>
<reference evidence="15" key="1">
    <citation type="submission" date="2018-07" db="EMBL/GenBank/DDBJ databases">
        <authorList>
            <consortium name="Genoscope - CEA"/>
            <person name="William W."/>
        </authorList>
    </citation>
    <scope>NUCLEOTIDE SEQUENCE</scope>
    <source>
        <strain evidence="15">IK1</strain>
    </source>
</reference>
<dbReference type="CDD" id="cd16962">
    <property type="entry name" value="RuvC"/>
    <property type="match status" value="1"/>
</dbReference>
<accession>A0A653A2T5</accession>
<evidence type="ECO:0000256" key="2">
    <source>
        <dbReference type="ARBA" id="ARBA00022490"/>
    </source>
</evidence>
<evidence type="ECO:0000256" key="10">
    <source>
        <dbReference type="ARBA" id="ARBA00023172"/>
    </source>
</evidence>
<feature type="active site" evidence="13">
    <location>
        <position position="7"/>
    </location>
</feature>
<dbReference type="InterPro" id="IPR036397">
    <property type="entry name" value="RNaseH_sf"/>
</dbReference>
<dbReference type="SUPFAM" id="SSF53098">
    <property type="entry name" value="Ribonuclease H-like"/>
    <property type="match status" value="1"/>
</dbReference>
<comment type="catalytic activity">
    <reaction evidence="12 13">
        <text>Endonucleolytic cleavage at a junction such as a reciprocal single-stranded crossover between two homologous DNA duplexes (Holliday junction).</text>
        <dbReference type="EC" id="3.1.21.10"/>
    </reaction>
</comment>
<keyword evidence="2 13" id="KW-0963">Cytoplasm</keyword>
<dbReference type="Pfam" id="PF02075">
    <property type="entry name" value="RuvC"/>
    <property type="match status" value="1"/>
</dbReference>
<proteinExistence type="inferred from homology"/>
<dbReference type="InterPro" id="IPR012337">
    <property type="entry name" value="RNaseH-like_sf"/>
</dbReference>
<evidence type="ECO:0000256" key="6">
    <source>
        <dbReference type="ARBA" id="ARBA00022763"/>
    </source>
</evidence>
<organism evidence="15">
    <name type="scientific">Uncultured Desulfatiglans sp</name>
    <dbReference type="NCBI Taxonomy" id="1748965"/>
    <lineage>
        <taxon>Bacteria</taxon>
        <taxon>Pseudomonadati</taxon>
        <taxon>Thermodesulfobacteriota</taxon>
        <taxon>Desulfobacteria</taxon>
        <taxon>Desulfatiglandales</taxon>
        <taxon>Desulfatiglandaceae</taxon>
        <taxon>Desulfatiglans</taxon>
        <taxon>environmental samples</taxon>
    </lineage>
</organism>
<dbReference type="PRINTS" id="PR00696">
    <property type="entry name" value="RSOLVASERUVC"/>
</dbReference>
<dbReference type="GO" id="GO:0006281">
    <property type="term" value="P:DNA repair"/>
    <property type="evidence" value="ECO:0007669"/>
    <property type="project" value="UniProtKB-UniRule"/>
</dbReference>
<dbReference type="PROSITE" id="PS01321">
    <property type="entry name" value="RUVC"/>
    <property type="match status" value="1"/>
</dbReference>
<evidence type="ECO:0000256" key="11">
    <source>
        <dbReference type="ARBA" id="ARBA00023204"/>
    </source>
</evidence>
<comment type="subunit">
    <text evidence="13">Homodimer which binds Holliday junction (HJ) DNA. The HJ becomes 2-fold symmetrical on binding to RuvC with unstacked arms; it has a different conformation from HJ DNA in complex with RuvA. In the full resolvosome a probable DNA-RuvA(4)-RuvB(12)-RuvC(2) complex forms which resolves the HJ.</text>
</comment>
<comment type="function">
    <text evidence="13">The RuvA-RuvB-RuvC complex processes Holliday junction (HJ) DNA during genetic recombination and DNA repair. Endonuclease that resolves HJ intermediates. Cleaves cruciform DNA by making single-stranded nicks across the HJ at symmetrical positions within the homologous arms, yielding a 5'-phosphate and a 3'-hydroxyl group; requires a central core of homology in the junction. The consensus cleavage sequence is 5'-(A/T)TT(C/G)-3'. Cleavage occurs on the 3'-side of the TT dinucleotide at the point of strand exchange. HJ branch migration catalyzed by RuvA-RuvB allows RuvC to scan DNA until it finds its consensus sequence, where it cleaves and resolves the cruciform DNA.</text>
</comment>
<keyword evidence="8 13" id="KW-0460">Magnesium</keyword>
<dbReference type="InterPro" id="IPR020563">
    <property type="entry name" value="X-over_junc_endoDNase_Mg_BS"/>
</dbReference>
<feature type="binding site" evidence="13">
    <location>
        <position position="139"/>
    </location>
    <ligand>
        <name>Mg(2+)</name>
        <dbReference type="ChEBI" id="CHEBI:18420"/>
        <label>1</label>
    </ligand>
</feature>
<comment type="cofactor">
    <cofactor evidence="13">
        <name>Mg(2+)</name>
        <dbReference type="ChEBI" id="CHEBI:18420"/>
    </cofactor>
    <text evidence="13">Binds 2 Mg(2+) ion per subunit.</text>
</comment>
<feature type="binding site" evidence="13">
    <location>
        <position position="7"/>
    </location>
    <ligand>
        <name>Mg(2+)</name>
        <dbReference type="ChEBI" id="CHEBI:18420"/>
        <label>1</label>
    </ligand>
</feature>
<evidence type="ECO:0000256" key="13">
    <source>
        <dbReference type="HAMAP-Rule" id="MF_00034"/>
    </source>
</evidence>
<feature type="active site" evidence="13">
    <location>
        <position position="67"/>
    </location>
</feature>
<evidence type="ECO:0000256" key="5">
    <source>
        <dbReference type="ARBA" id="ARBA00022759"/>
    </source>
</evidence>
<dbReference type="GO" id="GO:0048476">
    <property type="term" value="C:Holliday junction resolvase complex"/>
    <property type="evidence" value="ECO:0007669"/>
    <property type="project" value="UniProtKB-UniRule"/>
</dbReference>
<evidence type="ECO:0000256" key="14">
    <source>
        <dbReference type="NCBIfam" id="TIGR00228"/>
    </source>
</evidence>
<evidence type="ECO:0000256" key="8">
    <source>
        <dbReference type="ARBA" id="ARBA00022842"/>
    </source>
</evidence>
<dbReference type="InterPro" id="IPR002176">
    <property type="entry name" value="X-over_junc_endoDNase_RuvC"/>
</dbReference>
<protein>
    <recommendedName>
        <fullName evidence="13 14">Crossover junction endodeoxyribonuclease RuvC</fullName>
        <ecNumber evidence="13 14">3.1.21.10</ecNumber>
    </recommendedName>
    <alternativeName>
        <fullName evidence="13">Holliday junction nuclease RuvC</fullName>
    </alternativeName>
    <alternativeName>
        <fullName evidence="13">Holliday junction resolvase RuvC</fullName>
    </alternativeName>
</protein>
<keyword evidence="11 13" id="KW-0234">DNA repair</keyword>
<dbReference type="GO" id="GO:0005737">
    <property type="term" value="C:cytoplasm"/>
    <property type="evidence" value="ECO:0007669"/>
    <property type="project" value="UniProtKB-SubCell"/>
</dbReference>
<keyword evidence="9 13" id="KW-0238">DNA-binding</keyword>
<dbReference type="EC" id="3.1.21.10" evidence="13 14"/>